<keyword evidence="3" id="KW-1185">Reference proteome</keyword>
<organism evidence="2 3">
    <name type="scientific">Prorocentrum cordatum</name>
    <dbReference type="NCBI Taxonomy" id="2364126"/>
    <lineage>
        <taxon>Eukaryota</taxon>
        <taxon>Sar</taxon>
        <taxon>Alveolata</taxon>
        <taxon>Dinophyceae</taxon>
        <taxon>Prorocentrales</taxon>
        <taxon>Prorocentraceae</taxon>
        <taxon>Prorocentrum</taxon>
    </lineage>
</organism>
<dbReference type="SUPFAM" id="SSF101494">
    <property type="entry name" value="Stathmin"/>
    <property type="match status" value="1"/>
</dbReference>
<sequence>MAMELVDSMNGDEIDAILEEMGTSLEAAREGLVVPDDDLDAEEWKEQLRAADDRKMSLEQYLNEANDRALDGVEAMQATQGQMAARLRAYAGERGR</sequence>
<evidence type="ECO:0000313" key="3">
    <source>
        <dbReference type="Proteomes" id="UP001189429"/>
    </source>
</evidence>
<dbReference type="Proteomes" id="UP001189429">
    <property type="component" value="Unassembled WGS sequence"/>
</dbReference>
<keyword evidence="1" id="KW-0175">Coiled coil</keyword>
<reference evidence="2" key="1">
    <citation type="submission" date="2023-10" db="EMBL/GenBank/DDBJ databases">
        <authorList>
            <person name="Chen Y."/>
            <person name="Shah S."/>
            <person name="Dougan E. K."/>
            <person name="Thang M."/>
            <person name="Chan C."/>
        </authorList>
    </citation>
    <scope>NUCLEOTIDE SEQUENCE [LARGE SCALE GENOMIC DNA]</scope>
</reference>
<proteinExistence type="predicted"/>
<dbReference type="EMBL" id="CAUYUJ010002619">
    <property type="protein sequence ID" value="CAK0801580.1"/>
    <property type="molecule type" value="Genomic_DNA"/>
</dbReference>
<accession>A0ABN9Q7T2</accession>
<comment type="caution">
    <text evidence="2">The sequence shown here is derived from an EMBL/GenBank/DDBJ whole genome shotgun (WGS) entry which is preliminary data.</text>
</comment>
<protein>
    <submittedName>
        <fullName evidence="2">Uncharacterized protein</fullName>
    </submittedName>
</protein>
<evidence type="ECO:0000256" key="1">
    <source>
        <dbReference type="SAM" id="Coils"/>
    </source>
</evidence>
<evidence type="ECO:0000313" key="2">
    <source>
        <dbReference type="EMBL" id="CAK0801580.1"/>
    </source>
</evidence>
<feature type="coiled-coil region" evidence="1">
    <location>
        <begin position="41"/>
        <end position="68"/>
    </location>
</feature>
<feature type="non-terminal residue" evidence="2">
    <location>
        <position position="96"/>
    </location>
</feature>
<name>A0ABN9Q7T2_9DINO</name>
<gene>
    <name evidence="2" type="ORF">PCOR1329_LOCUS9412</name>
</gene>
<dbReference type="InterPro" id="IPR036002">
    <property type="entry name" value="Stathmin_sf"/>
</dbReference>